<reference evidence="1" key="1">
    <citation type="submission" date="2014-05" db="EMBL/GenBank/DDBJ databases">
        <authorList>
            <person name="Chronopoulou M."/>
        </authorList>
    </citation>
    <scope>NUCLEOTIDE SEQUENCE</scope>
    <source>
        <tissue evidence="1">Whole organism</tissue>
    </source>
</reference>
<organism evidence="1">
    <name type="scientific">Lepeophtheirus salmonis</name>
    <name type="common">Salmon louse</name>
    <name type="synonym">Caligus salmonis</name>
    <dbReference type="NCBI Taxonomy" id="72036"/>
    <lineage>
        <taxon>Eukaryota</taxon>
        <taxon>Metazoa</taxon>
        <taxon>Ecdysozoa</taxon>
        <taxon>Arthropoda</taxon>
        <taxon>Crustacea</taxon>
        <taxon>Multicrustacea</taxon>
        <taxon>Hexanauplia</taxon>
        <taxon>Copepoda</taxon>
        <taxon>Siphonostomatoida</taxon>
        <taxon>Caligidae</taxon>
        <taxon>Lepeophtheirus</taxon>
    </lineage>
</organism>
<protein>
    <submittedName>
        <fullName evidence="1">Uncharacterized protein</fullName>
    </submittedName>
</protein>
<accession>A0A0K2UY11</accession>
<proteinExistence type="predicted"/>
<feature type="non-terminal residue" evidence="1">
    <location>
        <position position="1"/>
    </location>
</feature>
<dbReference type="AlphaFoldDB" id="A0A0K2UY11"/>
<name>A0A0K2UY11_LEPSM</name>
<evidence type="ECO:0000313" key="1">
    <source>
        <dbReference type="EMBL" id="CDW42752.1"/>
    </source>
</evidence>
<dbReference type="EMBL" id="HACA01025391">
    <property type="protein sequence ID" value="CDW42752.1"/>
    <property type="molecule type" value="Transcribed_RNA"/>
</dbReference>
<sequence length="61" mass="7105">SSSWDELRYTNLYLISKTYIDQIRPLSNKIYQFLIIVSLRYILDTVSAICSASKSDIRIIC</sequence>